<gene>
    <name evidence="2" type="ORF">B0T26DRAFT_746399</name>
</gene>
<organism evidence="2 3">
    <name type="scientific">Lasiosphaeria miniovina</name>
    <dbReference type="NCBI Taxonomy" id="1954250"/>
    <lineage>
        <taxon>Eukaryota</taxon>
        <taxon>Fungi</taxon>
        <taxon>Dikarya</taxon>
        <taxon>Ascomycota</taxon>
        <taxon>Pezizomycotina</taxon>
        <taxon>Sordariomycetes</taxon>
        <taxon>Sordariomycetidae</taxon>
        <taxon>Sordariales</taxon>
        <taxon>Lasiosphaeriaceae</taxon>
        <taxon>Lasiosphaeria</taxon>
    </lineage>
</organism>
<feature type="region of interest" description="Disordered" evidence="1">
    <location>
        <begin position="88"/>
        <end position="200"/>
    </location>
</feature>
<dbReference type="AlphaFoldDB" id="A0AA40BHW6"/>
<evidence type="ECO:0000313" key="2">
    <source>
        <dbReference type="EMBL" id="KAK0734500.1"/>
    </source>
</evidence>
<feature type="compositionally biased region" description="Low complexity" evidence="1">
    <location>
        <begin position="88"/>
        <end position="99"/>
    </location>
</feature>
<evidence type="ECO:0000256" key="1">
    <source>
        <dbReference type="SAM" id="MobiDB-lite"/>
    </source>
</evidence>
<accession>A0AA40BHW6</accession>
<protein>
    <submittedName>
        <fullName evidence="2">Uncharacterized protein</fullName>
    </submittedName>
</protein>
<dbReference type="RefSeq" id="XP_060303377.1">
    <property type="nucleotide sequence ID" value="XM_060444690.1"/>
</dbReference>
<reference evidence="2" key="1">
    <citation type="submission" date="2023-06" db="EMBL/GenBank/DDBJ databases">
        <title>Genome-scale phylogeny and comparative genomics of the fungal order Sordariales.</title>
        <authorList>
            <consortium name="Lawrence Berkeley National Laboratory"/>
            <person name="Hensen N."/>
            <person name="Bonometti L."/>
            <person name="Westerberg I."/>
            <person name="Brannstrom I.O."/>
            <person name="Guillou S."/>
            <person name="Cros-Aarteil S."/>
            <person name="Calhoun S."/>
            <person name="Haridas S."/>
            <person name="Kuo A."/>
            <person name="Mondo S."/>
            <person name="Pangilinan J."/>
            <person name="Riley R."/>
            <person name="LaButti K."/>
            <person name="Andreopoulos B."/>
            <person name="Lipzen A."/>
            <person name="Chen C."/>
            <person name="Yanf M."/>
            <person name="Daum C."/>
            <person name="Ng V."/>
            <person name="Clum A."/>
            <person name="Steindorff A."/>
            <person name="Ohm R."/>
            <person name="Martin F."/>
            <person name="Silar P."/>
            <person name="Natvig D."/>
            <person name="Lalanne C."/>
            <person name="Gautier V."/>
            <person name="Ament-velasquez S.L."/>
            <person name="Kruys A."/>
            <person name="Hutchinson M.I."/>
            <person name="Powell A.J."/>
            <person name="Barry K."/>
            <person name="Miller A.N."/>
            <person name="Grigoriev I.V."/>
            <person name="Debuchy R."/>
            <person name="Gladieux P."/>
            <person name="Thoren M.H."/>
            <person name="Johannesson H."/>
        </authorList>
    </citation>
    <scope>NUCLEOTIDE SEQUENCE</scope>
    <source>
        <strain evidence="2">SMH2392-1A</strain>
    </source>
</reference>
<sequence length="250" mass="27434">MEPPYWSPQPPNDELVCGYLKESWTGVNQPSRNKIDPITFSDANDLVYLDPIAQSRRGRSKAKKKDLLPDLLRGVIDTSPVRHARLSIRSAQRSSQAQLPNIKTQRKEINSDTTEPHPGSQPNSKSQHPELPASEAIEVSGSQPCTPPWPPPRLQNLHANDRSDSPDGGQLPSNFPRKYFLANDCSDSPDGGQLPPNFPREDALALPALQSPPNASPVLPSSDDDVVLDETPRLAFPVPDLLVKLNELAV</sequence>
<dbReference type="EMBL" id="JAUIRO010000001">
    <property type="protein sequence ID" value="KAK0734500.1"/>
    <property type="molecule type" value="Genomic_DNA"/>
</dbReference>
<dbReference type="GeneID" id="85327960"/>
<keyword evidence="3" id="KW-1185">Reference proteome</keyword>
<evidence type="ECO:0000313" key="3">
    <source>
        <dbReference type="Proteomes" id="UP001172101"/>
    </source>
</evidence>
<comment type="caution">
    <text evidence="2">The sequence shown here is derived from an EMBL/GenBank/DDBJ whole genome shotgun (WGS) entry which is preliminary data.</text>
</comment>
<proteinExistence type="predicted"/>
<name>A0AA40BHW6_9PEZI</name>
<dbReference type="Proteomes" id="UP001172101">
    <property type="component" value="Unassembled WGS sequence"/>
</dbReference>